<dbReference type="Proteomes" id="UP000244932">
    <property type="component" value="Unassembled WGS sequence"/>
</dbReference>
<dbReference type="AlphaFoldDB" id="A0A2R8AE25"/>
<evidence type="ECO:0000313" key="2">
    <source>
        <dbReference type="EMBL" id="SPF30305.1"/>
    </source>
</evidence>
<accession>A0A2R8AE25</accession>
<dbReference type="RefSeq" id="WP_108783006.1">
    <property type="nucleotide sequence ID" value="NZ_OMKW01000003.1"/>
</dbReference>
<gene>
    <name evidence="2" type="ORF">POI8812_02641</name>
</gene>
<keyword evidence="1" id="KW-0732">Signal</keyword>
<evidence type="ECO:0000313" key="3">
    <source>
        <dbReference type="Proteomes" id="UP000244932"/>
    </source>
</evidence>
<protein>
    <submittedName>
        <fullName evidence="2">Uncharacterized protein</fullName>
    </submittedName>
</protein>
<evidence type="ECO:0000256" key="1">
    <source>
        <dbReference type="SAM" id="SignalP"/>
    </source>
</evidence>
<keyword evidence="3" id="KW-1185">Reference proteome</keyword>
<feature type="chain" id="PRO_5015352662" evidence="1">
    <location>
        <begin position="19"/>
        <end position="224"/>
    </location>
</feature>
<proteinExistence type="predicted"/>
<feature type="signal peptide" evidence="1">
    <location>
        <begin position="1"/>
        <end position="18"/>
    </location>
</feature>
<organism evidence="2 3">
    <name type="scientific">Pontivivens insulae</name>
    <dbReference type="NCBI Taxonomy" id="1639689"/>
    <lineage>
        <taxon>Bacteria</taxon>
        <taxon>Pseudomonadati</taxon>
        <taxon>Pseudomonadota</taxon>
        <taxon>Alphaproteobacteria</taxon>
        <taxon>Rhodobacterales</taxon>
        <taxon>Paracoccaceae</taxon>
        <taxon>Pontivivens</taxon>
    </lineage>
</organism>
<sequence>MIGRAVLLCALVAVPAGAQNSDAADPLFIDVGNGDAASDDGFSTLVSDQLNQADGYFISVDDDADTPLADDNTADQPNYPILPIIDLAEGGASEIDLRDRCAAYASSLYTVTAREQMAGTARTRFRAQFARHLRAAIDARIEAGLTRPVAEDAAHSAVVPLAQIYIEIWRTTRRRTGSYFDSELRRADHTACQTLEDGGVAHEPRATITQQLETGAVGTFGQDN</sequence>
<dbReference type="EMBL" id="OMKW01000003">
    <property type="protein sequence ID" value="SPF30305.1"/>
    <property type="molecule type" value="Genomic_DNA"/>
</dbReference>
<name>A0A2R8AE25_9RHOB</name>
<reference evidence="2 3" key="1">
    <citation type="submission" date="2018-03" db="EMBL/GenBank/DDBJ databases">
        <authorList>
            <person name="Keele B.F."/>
        </authorList>
    </citation>
    <scope>NUCLEOTIDE SEQUENCE [LARGE SCALE GENOMIC DNA]</scope>
    <source>
        <strain evidence="2 3">CeCT 8812</strain>
    </source>
</reference>